<proteinExistence type="predicted"/>
<protein>
    <submittedName>
        <fullName evidence="1">F-box/LRR protein, putative</fullName>
    </submittedName>
    <submittedName>
        <fullName evidence="2">Putative leucine-rich repeat domain, L domain-containing protein</fullName>
    </submittedName>
</protein>
<dbReference type="InterPro" id="IPR032675">
    <property type="entry name" value="LRR_dom_sf"/>
</dbReference>
<dbReference type="EMBL" id="PSQE01000003">
    <property type="protein sequence ID" value="RHN70854.1"/>
    <property type="molecule type" value="Genomic_DNA"/>
</dbReference>
<reference evidence="2" key="5">
    <citation type="journal article" date="2018" name="Nat. Plants">
        <title>Whole-genome landscape of Medicago truncatula symbiotic genes.</title>
        <authorList>
            <person name="Pecrix Y."/>
            <person name="Gamas P."/>
            <person name="Carrere S."/>
        </authorList>
    </citation>
    <scope>NUCLEOTIDE SEQUENCE</scope>
    <source>
        <tissue evidence="2">Leaves</tissue>
    </source>
</reference>
<dbReference type="eggNOG" id="KOG1947">
    <property type="taxonomic scope" value="Eukaryota"/>
</dbReference>
<dbReference type="SUPFAM" id="SSF52047">
    <property type="entry name" value="RNI-like"/>
    <property type="match status" value="1"/>
</dbReference>
<organism evidence="1 4">
    <name type="scientific">Medicago truncatula</name>
    <name type="common">Barrel medic</name>
    <name type="synonym">Medicago tribuloides</name>
    <dbReference type="NCBI Taxonomy" id="3880"/>
    <lineage>
        <taxon>Eukaryota</taxon>
        <taxon>Viridiplantae</taxon>
        <taxon>Streptophyta</taxon>
        <taxon>Embryophyta</taxon>
        <taxon>Tracheophyta</taxon>
        <taxon>Spermatophyta</taxon>
        <taxon>Magnoliopsida</taxon>
        <taxon>eudicotyledons</taxon>
        <taxon>Gunneridae</taxon>
        <taxon>Pentapetalae</taxon>
        <taxon>rosids</taxon>
        <taxon>fabids</taxon>
        <taxon>Fabales</taxon>
        <taxon>Fabaceae</taxon>
        <taxon>Papilionoideae</taxon>
        <taxon>50 kb inversion clade</taxon>
        <taxon>NPAAA clade</taxon>
        <taxon>Hologalegina</taxon>
        <taxon>IRL clade</taxon>
        <taxon>Trifolieae</taxon>
        <taxon>Medicago</taxon>
    </lineage>
</organism>
<dbReference type="PANTHER" id="PTHR13318:SF106">
    <property type="entry name" value="F-BOX_LRR-REPEAT PROTEIN 2"/>
    <property type="match status" value="1"/>
</dbReference>
<dbReference type="Gene3D" id="3.80.10.10">
    <property type="entry name" value="Ribonuclease Inhibitor"/>
    <property type="match status" value="1"/>
</dbReference>
<reference evidence="1 4" key="1">
    <citation type="journal article" date="2011" name="Nature">
        <title>The Medicago genome provides insight into the evolution of rhizobial symbioses.</title>
        <authorList>
            <person name="Young N.D."/>
            <person name="Debelle F."/>
            <person name="Oldroyd G.E."/>
            <person name="Geurts R."/>
            <person name="Cannon S.B."/>
            <person name="Udvardi M.K."/>
            <person name="Benedito V.A."/>
            <person name="Mayer K.F."/>
            <person name="Gouzy J."/>
            <person name="Schoof H."/>
            <person name="Van de Peer Y."/>
            <person name="Proost S."/>
            <person name="Cook D.R."/>
            <person name="Meyers B.C."/>
            <person name="Spannagl M."/>
            <person name="Cheung F."/>
            <person name="De Mita S."/>
            <person name="Krishnakumar V."/>
            <person name="Gundlach H."/>
            <person name="Zhou S."/>
            <person name="Mudge J."/>
            <person name="Bharti A.K."/>
            <person name="Murray J.D."/>
            <person name="Naoumkina M.A."/>
            <person name="Rosen B."/>
            <person name="Silverstein K.A."/>
            <person name="Tang H."/>
            <person name="Rombauts S."/>
            <person name="Zhao P.X."/>
            <person name="Zhou P."/>
            <person name="Barbe V."/>
            <person name="Bardou P."/>
            <person name="Bechner M."/>
            <person name="Bellec A."/>
            <person name="Berger A."/>
            <person name="Berges H."/>
            <person name="Bidwell S."/>
            <person name="Bisseling T."/>
            <person name="Choisne N."/>
            <person name="Couloux A."/>
            <person name="Denny R."/>
            <person name="Deshpande S."/>
            <person name="Dai X."/>
            <person name="Doyle J.J."/>
            <person name="Dudez A.M."/>
            <person name="Farmer A.D."/>
            <person name="Fouteau S."/>
            <person name="Franken C."/>
            <person name="Gibelin C."/>
            <person name="Gish J."/>
            <person name="Goldstein S."/>
            <person name="Gonzalez A.J."/>
            <person name="Green P.J."/>
            <person name="Hallab A."/>
            <person name="Hartog M."/>
            <person name="Hua A."/>
            <person name="Humphray S.J."/>
            <person name="Jeong D.H."/>
            <person name="Jing Y."/>
            <person name="Jocker A."/>
            <person name="Kenton S.M."/>
            <person name="Kim D.J."/>
            <person name="Klee K."/>
            <person name="Lai H."/>
            <person name="Lang C."/>
            <person name="Lin S."/>
            <person name="Macmil S.L."/>
            <person name="Magdelenat G."/>
            <person name="Matthews L."/>
            <person name="McCorrison J."/>
            <person name="Monaghan E.L."/>
            <person name="Mun J.H."/>
            <person name="Najar F.Z."/>
            <person name="Nicholson C."/>
            <person name="Noirot C."/>
            <person name="O'Bleness M."/>
            <person name="Paule C.R."/>
            <person name="Poulain J."/>
            <person name="Prion F."/>
            <person name="Qin B."/>
            <person name="Qu C."/>
            <person name="Retzel E.F."/>
            <person name="Riddle C."/>
            <person name="Sallet E."/>
            <person name="Samain S."/>
            <person name="Samson N."/>
            <person name="Sanders I."/>
            <person name="Saurat O."/>
            <person name="Scarpelli C."/>
            <person name="Schiex T."/>
            <person name="Segurens B."/>
            <person name="Severin A.J."/>
            <person name="Sherrier D.J."/>
            <person name="Shi R."/>
            <person name="Sims S."/>
            <person name="Singer S.R."/>
            <person name="Sinharoy S."/>
            <person name="Sterck L."/>
            <person name="Viollet A."/>
            <person name="Wang B.B."/>
            <person name="Wang K."/>
            <person name="Wang M."/>
            <person name="Wang X."/>
            <person name="Warfsmann J."/>
            <person name="Weissenbach J."/>
            <person name="White D.D."/>
            <person name="White J.D."/>
            <person name="Wiley G.B."/>
            <person name="Wincker P."/>
            <person name="Xing Y."/>
            <person name="Yang L."/>
            <person name="Yao Z."/>
            <person name="Ying F."/>
            <person name="Zhai J."/>
            <person name="Zhou L."/>
            <person name="Zuber A."/>
            <person name="Denarie J."/>
            <person name="Dixon R.A."/>
            <person name="May G.D."/>
            <person name="Schwartz D.C."/>
            <person name="Rogers J."/>
            <person name="Quetier F."/>
            <person name="Town C.D."/>
            <person name="Roe B.A."/>
        </authorList>
    </citation>
    <scope>NUCLEOTIDE SEQUENCE [LARGE SCALE GENOMIC DNA]</scope>
    <source>
        <strain evidence="1">A17</strain>
        <strain evidence="3 4">cv. Jemalong A17</strain>
    </source>
</reference>
<reference evidence="5" key="4">
    <citation type="journal article" date="2018" name="Nat. Plants">
        <title>Whole-genome landscape of Medicago truncatula symbiotic genes.</title>
        <authorList>
            <person name="Pecrix Y."/>
            <person name="Staton S.E."/>
            <person name="Sallet E."/>
            <person name="Lelandais-Briere C."/>
            <person name="Moreau S."/>
            <person name="Carrere S."/>
            <person name="Blein T."/>
            <person name="Jardinaud M.F."/>
            <person name="Latrasse D."/>
            <person name="Zouine M."/>
            <person name="Zahm M."/>
            <person name="Kreplak J."/>
            <person name="Mayjonade B."/>
            <person name="Satge C."/>
            <person name="Perez M."/>
            <person name="Cauet S."/>
            <person name="Marande W."/>
            <person name="Chantry-Darmon C."/>
            <person name="Lopez-Roques C."/>
            <person name="Bouchez O."/>
            <person name="Berard A."/>
            <person name="Debelle F."/>
            <person name="Munos S."/>
            <person name="Bendahmane A."/>
            <person name="Berges H."/>
            <person name="Niebel A."/>
            <person name="Buitink J."/>
            <person name="Frugier F."/>
            <person name="Benhamed M."/>
            <person name="Crespi M."/>
            <person name="Gouzy J."/>
            <person name="Gamas P."/>
        </authorList>
    </citation>
    <scope>NUCLEOTIDE SEQUENCE [LARGE SCALE GENOMIC DNA]</scope>
    <source>
        <strain evidence="5">cv. Jemalong A17</strain>
    </source>
</reference>
<keyword evidence="4" id="KW-1185">Reference proteome</keyword>
<sequence>MCLQIPHLYGNGNISNSYLKRLSVVSKQFLSITNLLRFSLTIRAPKHFCFLRRLFHRFSNLNSLNLSIYYGNDINLLFIQISLFPLKLRSLHLSNTPTNLANGLRAFSQNVTTLTSLTFFNVNYIDRNDFFLIADCFPDLQSLGFKYCHGICNKGIGCVLWRCCNIRHLNFTGCSRVKLHGMNFEVLKLEVLNLSHTRVDDEKLYVISKSCRGLLQLSLESCLYVTQKGVKHVVENCTQLRVINLRYCYKVHADFVASIVFSRSSLRKIFVPFSYHFKDRERELFSRHHGCLVC</sequence>
<reference evidence="1 4" key="2">
    <citation type="journal article" date="2014" name="BMC Genomics">
        <title>An improved genome release (version Mt4.0) for the model legume Medicago truncatula.</title>
        <authorList>
            <person name="Tang H."/>
            <person name="Krishnakumar V."/>
            <person name="Bidwell S."/>
            <person name="Rosen B."/>
            <person name="Chan A."/>
            <person name="Zhou S."/>
            <person name="Gentzbittel L."/>
            <person name="Childs K.L."/>
            <person name="Yandell M."/>
            <person name="Gundlach H."/>
            <person name="Mayer K.F."/>
            <person name="Schwartz D.C."/>
            <person name="Town C.D."/>
        </authorList>
    </citation>
    <scope>GENOME REANNOTATION</scope>
    <source>
        <strain evidence="1">A17</strain>
        <strain evidence="3 4">cv. Jemalong A17</strain>
    </source>
</reference>
<evidence type="ECO:0000313" key="5">
    <source>
        <dbReference type="Proteomes" id="UP000265566"/>
    </source>
</evidence>
<dbReference type="AlphaFoldDB" id="A0A072VCZ4"/>
<dbReference type="Gramene" id="rna19483">
    <property type="protein sequence ID" value="RHN70854.1"/>
    <property type="gene ID" value="gene19483"/>
</dbReference>
<evidence type="ECO:0000313" key="3">
    <source>
        <dbReference type="EnsemblPlants" id="KEH36045"/>
    </source>
</evidence>
<dbReference type="HOGENOM" id="CLU_068558_0_0_1"/>
<dbReference type="PaxDb" id="3880-AES83583"/>
<reference evidence="3" key="3">
    <citation type="submission" date="2015-04" db="UniProtKB">
        <authorList>
            <consortium name="EnsemblPlants"/>
        </authorList>
    </citation>
    <scope>IDENTIFICATION</scope>
    <source>
        <strain evidence="3">cv. Jemalong A17</strain>
    </source>
</reference>
<dbReference type="GO" id="GO:0005737">
    <property type="term" value="C:cytoplasm"/>
    <property type="evidence" value="ECO:0000318"/>
    <property type="project" value="GO_Central"/>
</dbReference>
<dbReference type="FunFam" id="3.80.10.10:FF:000930">
    <property type="entry name" value="F-box/LRR-repeat protein 20"/>
    <property type="match status" value="1"/>
</dbReference>
<dbReference type="Proteomes" id="UP000002051">
    <property type="component" value="Chromosome 3"/>
</dbReference>
<dbReference type="Proteomes" id="UP000265566">
    <property type="component" value="Chromosome 3"/>
</dbReference>
<dbReference type="EnsemblPlants" id="KEH36045">
    <property type="protein sequence ID" value="KEH36045"/>
    <property type="gene ID" value="MTR_3g110150"/>
</dbReference>
<dbReference type="EMBL" id="CM001219">
    <property type="protein sequence ID" value="KEH36045.1"/>
    <property type="molecule type" value="Genomic_DNA"/>
</dbReference>
<evidence type="ECO:0000313" key="1">
    <source>
        <dbReference type="EMBL" id="KEH36045.1"/>
    </source>
</evidence>
<dbReference type="PANTHER" id="PTHR13318">
    <property type="entry name" value="PARTNER OF PAIRED, ISOFORM B-RELATED"/>
    <property type="match status" value="1"/>
</dbReference>
<evidence type="ECO:0000313" key="4">
    <source>
        <dbReference type="Proteomes" id="UP000002051"/>
    </source>
</evidence>
<gene>
    <name evidence="1" type="ordered locus">MTR_3g110150</name>
    <name evidence="2" type="ORF">MtrunA17_Chr3g0140021</name>
</gene>
<evidence type="ECO:0000313" key="2">
    <source>
        <dbReference type="EMBL" id="RHN70854.1"/>
    </source>
</evidence>
<name>A0A072VCZ4_MEDTR</name>
<accession>A0A072VCZ4</accession>